<keyword evidence="2" id="KW-0732">Signal</keyword>
<protein>
    <recommendedName>
        <fullName evidence="5">Secreted protein</fullName>
    </recommendedName>
</protein>
<comment type="caution">
    <text evidence="3">The sequence shown here is derived from an EMBL/GenBank/DDBJ whole genome shotgun (WGS) entry which is preliminary data.</text>
</comment>
<feature type="signal peptide" evidence="2">
    <location>
        <begin position="1"/>
        <end position="25"/>
    </location>
</feature>
<evidence type="ECO:0000313" key="4">
    <source>
        <dbReference type="Proteomes" id="UP000288805"/>
    </source>
</evidence>
<sequence length="153" mass="17910">MTKFSGFWVLFLVVGTPFMFLHCSGSSIPAFQIELKSYRLFTQKHKSYTRCQDTTIGFHFIHVAWHKTMTQFLHLNMSLIMIYCCRSWRKGKMGMMGRMEREKGNRKRRKHAREKGLKSTEEGGTEWPTATSPAMDGSMVMGVRVEEKEEMHF</sequence>
<feature type="region of interest" description="Disordered" evidence="1">
    <location>
        <begin position="97"/>
        <end position="138"/>
    </location>
</feature>
<evidence type="ECO:0008006" key="5">
    <source>
        <dbReference type="Google" id="ProtNLM"/>
    </source>
</evidence>
<feature type="chain" id="PRO_5019503371" description="Secreted protein" evidence="2">
    <location>
        <begin position="26"/>
        <end position="153"/>
    </location>
</feature>
<accession>A0A438DY46</accession>
<gene>
    <name evidence="3" type="ORF">CK203_090061</name>
</gene>
<reference evidence="3 4" key="1">
    <citation type="journal article" date="2018" name="PLoS Genet.">
        <title>Population sequencing reveals clonal diversity and ancestral inbreeding in the grapevine cultivar Chardonnay.</title>
        <authorList>
            <person name="Roach M.J."/>
            <person name="Johnson D.L."/>
            <person name="Bohlmann J."/>
            <person name="van Vuuren H.J."/>
            <person name="Jones S.J."/>
            <person name="Pretorius I.S."/>
            <person name="Schmidt S.A."/>
            <person name="Borneman A.R."/>
        </authorList>
    </citation>
    <scope>NUCLEOTIDE SEQUENCE [LARGE SCALE GENOMIC DNA]</scope>
    <source>
        <strain evidence="4">cv. Chardonnay</strain>
        <tissue evidence="3">Leaf</tissue>
    </source>
</reference>
<name>A0A438DY46_VITVI</name>
<dbReference type="EMBL" id="QGNW01001459">
    <property type="protein sequence ID" value="RVW40436.1"/>
    <property type="molecule type" value="Genomic_DNA"/>
</dbReference>
<proteinExistence type="predicted"/>
<dbReference type="Proteomes" id="UP000288805">
    <property type="component" value="Unassembled WGS sequence"/>
</dbReference>
<organism evidence="3 4">
    <name type="scientific">Vitis vinifera</name>
    <name type="common">Grape</name>
    <dbReference type="NCBI Taxonomy" id="29760"/>
    <lineage>
        <taxon>Eukaryota</taxon>
        <taxon>Viridiplantae</taxon>
        <taxon>Streptophyta</taxon>
        <taxon>Embryophyta</taxon>
        <taxon>Tracheophyta</taxon>
        <taxon>Spermatophyta</taxon>
        <taxon>Magnoliopsida</taxon>
        <taxon>eudicotyledons</taxon>
        <taxon>Gunneridae</taxon>
        <taxon>Pentapetalae</taxon>
        <taxon>rosids</taxon>
        <taxon>Vitales</taxon>
        <taxon>Vitaceae</taxon>
        <taxon>Viteae</taxon>
        <taxon>Vitis</taxon>
    </lineage>
</organism>
<feature type="compositionally biased region" description="Basic residues" evidence="1">
    <location>
        <begin position="104"/>
        <end position="113"/>
    </location>
</feature>
<dbReference type="AlphaFoldDB" id="A0A438DY46"/>
<evidence type="ECO:0000313" key="3">
    <source>
        <dbReference type="EMBL" id="RVW40436.1"/>
    </source>
</evidence>
<evidence type="ECO:0000256" key="1">
    <source>
        <dbReference type="SAM" id="MobiDB-lite"/>
    </source>
</evidence>
<evidence type="ECO:0000256" key="2">
    <source>
        <dbReference type="SAM" id="SignalP"/>
    </source>
</evidence>